<evidence type="ECO:0000313" key="2">
    <source>
        <dbReference type="EMBL" id="CAC5393547.1"/>
    </source>
</evidence>
<dbReference type="AlphaFoldDB" id="A0A6J8CF20"/>
<keyword evidence="3" id="KW-1185">Reference proteome</keyword>
<accession>A0A6J8CF20</accession>
<evidence type="ECO:0000313" key="3">
    <source>
        <dbReference type="Proteomes" id="UP000507470"/>
    </source>
</evidence>
<organism evidence="2 3">
    <name type="scientific">Mytilus coruscus</name>
    <name type="common">Sea mussel</name>
    <dbReference type="NCBI Taxonomy" id="42192"/>
    <lineage>
        <taxon>Eukaryota</taxon>
        <taxon>Metazoa</taxon>
        <taxon>Spiralia</taxon>
        <taxon>Lophotrochozoa</taxon>
        <taxon>Mollusca</taxon>
        <taxon>Bivalvia</taxon>
        <taxon>Autobranchia</taxon>
        <taxon>Pteriomorphia</taxon>
        <taxon>Mytilida</taxon>
        <taxon>Mytiloidea</taxon>
        <taxon>Mytilidae</taxon>
        <taxon>Mytilinae</taxon>
        <taxon>Mytilus</taxon>
    </lineage>
</organism>
<name>A0A6J8CF20_MYTCO</name>
<reference evidence="2 3" key="1">
    <citation type="submission" date="2020-06" db="EMBL/GenBank/DDBJ databases">
        <authorList>
            <person name="Li R."/>
            <person name="Bekaert M."/>
        </authorList>
    </citation>
    <scope>NUCLEOTIDE SEQUENCE [LARGE SCALE GENOMIC DNA]</scope>
    <source>
        <strain evidence="3">wild</strain>
    </source>
</reference>
<evidence type="ECO:0000256" key="1">
    <source>
        <dbReference type="SAM" id="Phobius"/>
    </source>
</evidence>
<gene>
    <name evidence="2" type="ORF">MCOR_28402</name>
</gene>
<keyword evidence="1" id="KW-0472">Membrane</keyword>
<dbReference type="Proteomes" id="UP000507470">
    <property type="component" value="Unassembled WGS sequence"/>
</dbReference>
<proteinExistence type="predicted"/>
<dbReference type="OrthoDB" id="10342870at2759"/>
<dbReference type="EMBL" id="CACVKT020005204">
    <property type="protein sequence ID" value="CAC5393547.1"/>
    <property type="molecule type" value="Genomic_DNA"/>
</dbReference>
<keyword evidence="1" id="KW-1133">Transmembrane helix</keyword>
<feature type="transmembrane region" description="Helical" evidence="1">
    <location>
        <begin position="44"/>
        <end position="66"/>
    </location>
</feature>
<feature type="transmembrane region" description="Helical" evidence="1">
    <location>
        <begin position="285"/>
        <end position="308"/>
    </location>
</feature>
<protein>
    <submittedName>
        <fullName evidence="2">Uncharacterized protein</fullName>
    </submittedName>
</protein>
<sequence length="322" mass="36395">MADTNEQNRDDGNGEICEKENFVLSVEDPKEKKHYTDKKSISRLLLAIFVCAVVCLVMTVCMLADFQSSQYYFSKPSSSGVSSLKTSDKTKEMTCAYNTDLKYWESLPDDLTEYCTPKKFIDGSSSYVKKHYQCPGTDLFIPLLCLCDYNVTCPRKELANYAQMRIIVHAKTPAYVKIAQRLRTTAQSLKCMCKKGTNGTYCTKITVRLCNRSQDFNGLENCNNSNNLECFLRLSNRETYICKWKETMNGVYPICGLSVSSMKGGIPNSEGTGHSEAPQLTTSYIVVWPTFLLLVVIVVLVAILIFYGRCQTFVKKCRKKKS</sequence>
<keyword evidence="1" id="KW-0812">Transmembrane</keyword>